<reference evidence="1" key="1">
    <citation type="journal article" date="2014" name="Front. Microbiol.">
        <title>High frequency of phylogenetically diverse reductive dehalogenase-homologous genes in deep subseafloor sedimentary metagenomes.</title>
        <authorList>
            <person name="Kawai M."/>
            <person name="Futagami T."/>
            <person name="Toyoda A."/>
            <person name="Takaki Y."/>
            <person name="Nishi S."/>
            <person name="Hori S."/>
            <person name="Arai W."/>
            <person name="Tsubouchi T."/>
            <person name="Morono Y."/>
            <person name="Uchiyama I."/>
            <person name="Ito T."/>
            <person name="Fujiyama A."/>
            <person name="Inagaki F."/>
            <person name="Takami H."/>
        </authorList>
    </citation>
    <scope>NUCLEOTIDE SEQUENCE</scope>
    <source>
        <strain evidence="1">Expedition CK06-06</strain>
    </source>
</reference>
<gene>
    <name evidence="1" type="ORF">S12H4_07915</name>
</gene>
<comment type="caution">
    <text evidence="1">The sequence shown here is derived from an EMBL/GenBank/DDBJ whole genome shotgun (WGS) entry which is preliminary data.</text>
</comment>
<evidence type="ECO:0000313" key="1">
    <source>
        <dbReference type="EMBL" id="GAI62112.1"/>
    </source>
</evidence>
<name>X1Q0Q1_9ZZZZ</name>
<accession>X1Q0Q1</accession>
<proteinExistence type="predicted"/>
<dbReference type="EMBL" id="BARW01002992">
    <property type="protein sequence ID" value="GAI62112.1"/>
    <property type="molecule type" value="Genomic_DNA"/>
</dbReference>
<protein>
    <submittedName>
        <fullName evidence="1">Uncharacterized protein</fullName>
    </submittedName>
</protein>
<organism evidence="1">
    <name type="scientific">marine sediment metagenome</name>
    <dbReference type="NCBI Taxonomy" id="412755"/>
    <lineage>
        <taxon>unclassified sequences</taxon>
        <taxon>metagenomes</taxon>
        <taxon>ecological metagenomes</taxon>
    </lineage>
</organism>
<sequence>MSMCEGGRVLSDRDWELLDKCYWYVVRECESPLYAFRIPKPHSLRRP</sequence>
<dbReference type="AlphaFoldDB" id="X1Q0Q1"/>